<dbReference type="RefSeq" id="WP_354636346.1">
    <property type="nucleotide sequence ID" value="NZ_CP159837.1"/>
</dbReference>
<reference evidence="2" key="1">
    <citation type="submission" date="2024-07" db="EMBL/GenBank/DDBJ databases">
        <authorList>
            <person name="Kim Y.J."/>
            <person name="Jeong J.Y."/>
        </authorList>
    </citation>
    <scope>NUCLEOTIDE SEQUENCE</scope>
    <source>
        <strain evidence="2">GIHE-MW2</strain>
    </source>
</reference>
<dbReference type="AlphaFoldDB" id="A0AAU8JN93"/>
<keyword evidence="1" id="KW-0472">Membrane</keyword>
<organism evidence="2">
    <name type="scientific">Planktothricoides raciborskii GIHE-MW2</name>
    <dbReference type="NCBI Taxonomy" id="2792601"/>
    <lineage>
        <taxon>Bacteria</taxon>
        <taxon>Bacillati</taxon>
        <taxon>Cyanobacteriota</taxon>
        <taxon>Cyanophyceae</taxon>
        <taxon>Oscillatoriophycideae</taxon>
        <taxon>Oscillatoriales</taxon>
        <taxon>Oscillatoriaceae</taxon>
        <taxon>Planktothricoides</taxon>
    </lineage>
</organism>
<gene>
    <name evidence="2" type="ORF">ABWT76_002959</name>
</gene>
<keyword evidence="1" id="KW-0812">Transmembrane</keyword>
<sequence length="222" mass="24879">MSDNDIKALEITQGELRHFIGIDPSEIARPLDLKNPQDVLNFLLQEILIAVALMPIIVGVIYTFIILPLIGPSVPVAIAVICATLVIIIIGRWLWQKRTTLTALVSLLQDVERYNSVIKAIQISDQIEAAGNRDATISDRQTVISALNLTREDLLRALRTERILRENKEFIGTNPELFANNLTAIQALQVSDRASEYGQFLDRALQIGVSIQTEMRKLQNQR</sequence>
<dbReference type="EMBL" id="CP159837">
    <property type="protein sequence ID" value="XCM39987.1"/>
    <property type="molecule type" value="Genomic_DNA"/>
</dbReference>
<proteinExistence type="predicted"/>
<evidence type="ECO:0000313" key="2">
    <source>
        <dbReference type="EMBL" id="XCM39987.1"/>
    </source>
</evidence>
<feature type="transmembrane region" description="Helical" evidence="1">
    <location>
        <begin position="47"/>
        <end position="70"/>
    </location>
</feature>
<name>A0AAU8JN93_9CYAN</name>
<protein>
    <submittedName>
        <fullName evidence="2">Uncharacterized protein</fullName>
    </submittedName>
</protein>
<accession>A0AAU8JN93</accession>
<feature type="transmembrane region" description="Helical" evidence="1">
    <location>
        <begin position="76"/>
        <end position="95"/>
    </location>
</feature>
<keyword evidence="1" id="KW-1133">Transmembrane helix</keyword>
<evidence type="ECO:0000256" key="1">
    <source>
        <dbReference type="SAM" id="Phobius"/>
    </source>
</evidence>